<dbReference type="InterPro" id="IPR009835">
    <property type="entry name" value="SrtB"/>
</dbReference>
<evidence type="ECO:0000313" key="3">
    <source>
        <dbReference type="Proteomes" id="UP000184038"/>
    </source>
</evidence>
<dbReference type="EMBL" id="FRCP01000014">
    <property type="protein sequence ID" value="SHM68079.1"/>
    <property type="molecule type" value="Genomic_DNA"/>
</dbReference>
<dbReference type="SUPFAM" id="SSF63817">
    <property type="entry name" value="Sortase"/>
    <property type="match status" value="1"/>
</dbReference>
<feature type="active site" description="Proton donor/acceptor" evidence="1">
    <location>
        <position position="115"/>
    </location>
</feature>
<sequence>MKAQEFYQNMNSKREQLLTEEETILQEKKKENDSSSKVLVGKNQWLMQMMKAYPNMVGWIRGEDIQIDYPIMQTDDNSFYLNHLPDGSANKQGSIFLDRSVNSDFSSPVSIIYGHMVQDGEMFGELKNYRKQDFYEEHSELELYTLEGKKSIVLLAAYLVDGSSNPYPKDFDSSESFYSYIEEIQSKSFFQSNVTAVSGDKLVILSTCAYDFEDARLAIVGYVSP</sequence>
<gene>
    <name evidence="2" type="ORF">SAMN02746066_02909</name>
</gene>
<protein>
    <submittedName>
        <fullName evidence="2">Sortase B</fullName>
    </submittedName>
</protein>
<evidence type="ECO:0000313" key="2">
    <source>
        <dbReference type="EMBL" id="SHM68079.1"/>
    </source>
</evidence>
<dbReference type="Gene3D" id="2.40.260.10">
    <property type="entry name" value="Sortase"/>
    <property type="match status" value="1"/>
</dbReference>
<feature type="active site" description="Acyl-thioester intermediate" evidence="1">
    <location>
        <position position="208"/>
    </location>
</feature>
<dbReference type="Proteomes" id="UP000184038">
    <property type="component" value="Unassembled WGS sequence"/>
</dbReference>
<dbReference type="CDD" id="cd05826">
    <property type="entry name" value="Sortase_B"/>
    <property type="match status" value="1"/>
</dbReference>
<dbReference type="NCBIfam" id="TIGR03064">
    <property type="entry name" value="sortase_srtB"/>
    <property type="match status" value="1"/>
</dbReference>
<organism evidence="2 3">
    <name type="scientific">Anaerosporobacter mobilis DSM 15930</name>
    <dbReference type="NCBI Taxonomy" id="1120996"/>
    <lineage>
        <taxon>Bacteria</taxon>
        <taxon>Bacillati</taxon>
        <taxon>Bacillota</taxon>
        <taxon>Clostridia</taxon>
        <taxon>Lachnospirales</taxon>
        <taxon>Lachnospiraceae</taxon>
        <taxon>Anaerosporobacter</taxon>
    </lineage>
</organism>
<dbReference type="GO" id="GO:0016787">
    <property type="term" value="F:hydrolase activity"/>
    <property type="evidence" value="ECO:0007669"/>
    <property type="project" value="UniProtKB-KW"/>
</dbReference>
<reference evidence="2 3" key="1">
    <citation type="submission" date="2016-11" db="EMBL/GenBank/DDBJ databases">
        <authorList>
            <person name="Jaros S."/>
            <person name="Januszkiewicz K."/>
            <person name="Wedrychowicz H."/>
        </authorList>
    </citation>
    <scope>NUCLEOTIDE SEQUENCE [LARGE SCALE GENOMIC DNA]</scope>
    <source>
        <strain evidence="2 3">DSM 15930</strain>
    </source>
</reference>
<keyword evidence="3" id="KW-1185">Reference proteome</keyword>
<dbReference type="AlphaFoldDB" id="A0A1M7KRD9"/>
<dbReference type="STRING" id="1120996.SAMN02746066_02909"/>
<dbReference type="InterPro" id="IPR023365">
    <property type="entry name" value="Sortase_dom-sf"/>
</dbReference>
<proteinExistence type="predicted"/>
<accession>A0A1M7KRD9</accession>
<name>A0A1M7KRD9_9FIRM</name>
<evidence type="ECO:0000256" key="1">
    <source>
        <dbReference type="PIRSR" id="PIRSR605754-1"/>
    </source>
</evidence>